<sequence>MKTILASIALALLPVAALAECPWKDKTAMSCPQGQAWDGHAKACVVQSS</sequence>
<evidence type="ECO:0008006" key="4">
    <source>
        <dbReference type="Google" id="ProtNLM"/>
    </source>
</evidence>
<dbReference type="RefSeq" id="WP_233675910.1">
    <property type="nucleotide sequence ID" value="NZ_JAJUOS010000003.1"/>
</dbReference>
<evidence type="ECO:0000313" key="2">
    <source>
        <dbReference type="EMBL" id="MCE5972904.1"/>
    </source>
</evidence>
<feature type="chain" id="PRO_5047134841" description="Adenylosuccinate lyase" evidence="1">
    <location>
        <begin position="20"/>
        <end position="49"/>
    </location>
</feature>
<dbReference type="Proteomes" id="UP001521181">
    <property type="component" value="Unassembled WGS sequence"/>
</dbReference>
<keyword evidence="3" id="KW-1185">Reference proteome</keyword>
<accession>A0ABS8YWN6</accession>
<reference evidence="2 3" key="1">
    <citation type="submission" date="2021-12" db="EMBL/GenBank/DDBJ databases">
        <title>Sinirhodobacter sp. WL0062 is a bacterium isolated from seawater.</title>
        <authorList>
            <person name="Wang L."/>
            <person name="He W."/>
            <person name="Zhang D.-F."/>
        </authorList>
    </citation>
    <scope>NUCLEOTIDE SEQUENCE [LARGE SCALE GENOMIC DNA]</scope>
    <source>
        <strain evidence="2 3">WL0062</strain>
    </source>
</reference>
<name>A0ABS8YWN6_9RHOB</name>
<keyword evidence="1" id="KW-0732">Signal</keyword>
<comment type="caution">
    <text evidence="2">The sequence shown here is derived from an EMBL/GenBank/DDBJ whole genome shotgun (WGS) entry which is preliminary data.</text>
</comment>
<dbReference type="EMBL" id="JAJUOS010000003">
    <property type="protein sequence ID" value="MCE5972904.1"/>
    <property type="molecule type" value="Genomic_DNA"/>
</dbReference>
<evidence type="ECO:0000256" key="1">
    <source>
        <dbReference type="SAM" id="SignalP"/>
    </source>
</evidence>
<evidence type="ECO:0000313" key="3">
    <source>
        <dbReference type="Proteomes" id="UP001521181"/>
    </source>
</evidence>
<protein>
    <recommendedName>
        <fullName evidence="4">Adenylosuccinate lyase</fullName>
    </recommendedName>
</protein>
<feature type="signal peptide" evidence="1">
    <location>
        <begin position="1"/>
        <end position="19"/>
    </location>
</feature>
<proteinExistence type="predicted"/>
<gene>
    <name evidence="2" type="ORF">LZA78_05380</name>
</gene>
<organism evidence="2 3">
    <name type="scientific">Rhodobacter flavimaris</name>
    <dbReference type="NCBI Taxonomy" id="2907145"/>
    <lineage>
        <taxon>Bacteria</taxon>
        <taxon>Pseudomonadati</taxon>
        <taxon>Pseudomonadota</taxon>
        <taxon>Alphaproteobacteria</taxon>
        <taxon>Rhodobacterales</taxon>
        <taxon>Rhodobacter group</taxon>
        <taxon>Rhodobacter</taxon>
    </lineage>
</organism>